<evidence type="ECO:0008006" key="3">
    <source>
        <dbReference type="Google" id="ProtNLM"/>
    </source>
</evidence>
<name>A0A0H4INB8_9CAUD</name>
<dbReference type="InterPro" id="IPR007476">
    <property type="entry name" value="RdgC"/>
</dbReference>
<dbReference type="EMBL" id="KR534323">
    <property type="protein sequence ID" value="AKO61069.1"/>
    <property type="molecule type" value="Genomic_DNA"/>
</dbReference>
<proteinExistence type="predicted"/>
<sequence>MKQITLYSAKTTPAIEVAPAALYQPLTQQQDSSIGLVELFEGKTLQEISLAGNNTLALKIKHSVRKEPKQDILDEELSLRLKGDESQETVARIQEEIYLQAKRLSGVTHKTFMAFVNFDTNQVLIDAPRNVADEGISFILQNVIGNSSDCEFELFKQEAALMEKLLTQYVVKESTVPEPFMLGEVTKLGKKSELDKAPKSATVSITKEYCASDEVLTHTSAGKYVKLIELDYDGILSLQLDNTFFIKGVKYFESLNHKDDPDVTESVNFMTEYTDKLAAIYAAVGILQGELGKVSI</sequence>
<keyword evidence="2" id="KW-1185">Reference proteome</keyword>
<protein>
    <recommendedName>
        <fullName evidence="3">Recombination-associated protein RdgC</fullName>
    </recommendedName>
</protein>
<dbReference type="KEGG" id="vg:26796663"/>
<dbReference type="Pfam" id="PF04381">
    <property type="entry name" value="RdgC"/>
    <property type="match status" value="1"/>
</dbReference>
<reference evidence="1 2" key="1">
    <citation type="submission" date="2015-05" db="EMBL/GenBank/DDBJ databases">
        <authorList>
            <person name="Wang D.B."/>
            <person name="Wang M."/>
        </authorList>
    </citation>
    <scope>NUCLEOTIDE SEQUENCE [LARGE SCALE GENOMIC DNA]</scope>
</reference>
<evidence type="ECO:0000313" key="1">
    <source>
        <dbReference type="EMBL" id="AKO61069.1"/>
    </source>
</evidence>
<evidence type="ECO:0000313" key="2">
    <source>
        <dbReference type="Proteomes" id="UP000202763"/>
    </source>
</evidence>
<accession>A0A0H4INB8</accession>
<dbReference type="Proteomes" id="UP000202763">
    <property type="component" value="Segment"/>
</dbReference>
<dbReference type="GeneID" id="26796663"/>
<dbReference type="RefSeq" id="YP_009225602.1">
    <property type="nucleotide sequence ID" value="NC_029094.1"/>
</dbReference>
<organism evidence="1 2">
    <name type="scientific">Pseudoalteromonas phage H101</name>
    <dbReference type="NCBI Taxonomy" id="1654919"/>
    <lineage>
        <taxon>Viruses</taxon>
        <taxon>Duplodnaviria</taxon>
        <taxon>Heunggongvirae</taxon>
        <taxon>Uroviricota</taxon>
        <taxon>Caudoviricetes</taxon>
        <taxon>Shandongvirus</taxon>
        <taxon>Shandongvirus H101</taxon>
    </lineage>
</organism>
<dbReference type="GO" id="GO:0006310">
    <property type="term" value="P:DNA recombination"/>
    <property type="evidence" value="ECO:0007669"/>
    <property type="project" value="InterPro"/>
</dbReference>